<name>D1A5D5_THECD</name>
<reference evidence="2 3" key="1">
    <citation type="journal article" date="2011" name="Stand. Genomic Sci.">
        <title>Complete genome sequence of Thermomonospora curvata type strain (B9).</title>
        <authorList>
            <person name="Chertkov O."/>
            <person name="Sikorski J."/>
            <person name="Nolan M."/>
            <person name="Lapidus A."/>
            <person name="Lucas S."/>
            <person name="Del Rio T.G."/>
            <person name="Tice H."/>
            <person name="Cheng J.F."/>
            <person name="Goodwin L."/>
            <person name="Pitluck S."/>
            <person name="Liolios K."/>
            <person name="Ivanova N."/>
            <person name="Mavromatis K."/>
            <person name="Mikhailova N."/>
            <person name="Ovchinnikova G."/>
            <person name="Pati A."/>
            <person name="Chen A."/>
            <person name="Palaniappan K."/>
            <person name="Djao O.D."/>
            <person name="Land M."/>
            <person name="Hauser L."/>
            <person name="Chang Y.J."/>
            <person name="Jeffries C.D."/>
            <person name="Brettin T."/>
            <person name="Han C."/>
            <person name="Detter J.C."/>
            <person name="Rohde M."/>
            <person name="Goker M."/>
            <person name="Woyke T."/>
            <person name="Bristow J."/>
            <person name="Eisen J.A."/>
            <person name="Markowitz V."/>
            <person name="Hugenholtz P."/>
            <person name="Klenk H.P."/>
            <person name="Kyrpides N.C."/>
        </authorList>
    </citation>
    <scope>NUCLEOTIDE SEQUENCE [LARGE SCALE GENOMIC DNA]</scope>
    <source>
        <strain evidence="3">ATCC 19995 / DSM 43183 / JCM 3096 / KCTC 9072 / NBRC 15933 / NCIMB 10081 / Henssen B9</strain>
    </source>
</reference>
<dbReference type="AlphaFoldDB" id="D1A5D5"/>
<dbReference type="HOGENOM" id="CLU_1065322_0_0_11"/>
<feature type="transmembrane region" description="Helical" evidence="1">
    <location>
        <begin position="51"/>
        <end position="79"/>
    </location>
</feature>
<protein>
    <submittedName>
        <fullName evidence="2">Uncharacterized protein</fullName>
    </submittedName>
</protein>
<keyword evidence="3" id="KW-1185">Reference proteome</keyword>
<evidence type="ECO:0000256" key="1">
    <source>
        <dbReference type="SAM" id="Phobius"/>
    </source>
</evidence>
<keyword evidence="1" id="KW-0472">Membrane</keyword>
<evidence type="ECO:0000313" key="2">
    <source>
        <dbReference type="EMBL" id="ACY96295.1"/>
    </source>
</evidence>
<dbReference type="eggNOG" id="ENOG5033E9C">
    <property type="taxonomic scope" value="Bacteria"/>
</dbReference>
<sequence>MRPDGDPEHDDYGLPRIDVVIPDDARELERDLIAYRREMRRKRRQERLRRLLGPLGRFGIAAPLLAGALVVALLSVVLLTTLGPRPVPRASVGPVATAPSAAPGRVGGVLPSGTVTVIAGAERRQIPVLQLRSGVIGIVPPGCDCGAVVAGLARAARAHMVRFWLVADRRRATVPAPQSLRQLRELAGKSHDGTPELIEDPQQVLATAYGPPPGTDGGRLTAVLVHTDGVVGEVIHDPVPDAALMDRIGRLTSPGGRTPTG</sequence>
<organism evidence="2 3">
    <name type="scientific">Thermomonospora curvata (strain ATCC 19995 / DSM 43183 / JCM 3096 / KCTC 9072 / NBRC 15933 / NCIMB 10081 / Henssen B9)</name>
    <dbReference type="NCBI Taxonomy" id="471852"/>
    <lineage>
        <taxon>Bacteria</taxon>
        <taxon>Bacillati</taxon>
        <taxon>Actinomycetota</taxon>
        <taxon>Actinomycetes</taxon>
        <taxon>Streptosporangiales</taxon>
        <taxon>Thermomonosporaceae</taxon>
        <taxon>Thermomonospora</taxon>
    </lineage>
</organism>
<evidence type="ECO:0000313" key="3">
    <source>
        <dbReference type="Proteomes" id="UP000001918"/>
    </source>
</evidence>
<dbReference type="RefSeq" id="WP_012851079.1">
    <property type="nucleotide sequence ID" value="NC_013510.1"/>
</dbReference>
<accession>D1A5D5</accession>
<keyword evidence="1" id="KW-0812">Transmembrane</keyword>
<gene>
    <name evidence="2" type="ordered locus">Tcur_0702</name>
</gene>
<keyword evidence="1" id="KW-1133">Transmembrane helix</keyword>
<proteinExistence type="predicted"/>
<dbReference type="KEGG" id="tcu:Tcur_0702"/>
<dbReference type="EMBL" id="CP001738">
    <property type="protein sequence ID" value="ACY96295.1"/>
    <property type="molecule type" value="Genomic_DNA"/>
</dbReference>
<dbReference type="Proteomes" id="UP000001918">
    <property type="component" value="Chromosome"/>
</dbReference>